<evidence type="ECO:0000313" key="1">
    <source>
        <dbReference type="EMBL" id="KKL57514.1"/>
    </source>
</evidence>
<feature type="non-terminal residue" evidence="1">
    <location>
        <position position="324"/>
    </location>
</feature>
<sequence>MALYEFYDTGHVGNGYAIGGAFWRGQTFTPSTAHTITKVALKFGNLAGSSGTMTVSIRATATGEPTGSDLASGTIEPGDITSNNWNDITLGSGVALTKDVEYAIVCRCPAGDANFNYVYWLNDSTSPTYSDGARVNSTDSGSNWTIDTGTDFMFREYSDLLIADAPPSASNVSFTKQLVAIGSNQLWYESPAGTMIQLADSIDGIDVTLGLDMFEAYGKVFIANKTNLKVVDFINVKLTITTLAGDPPDHGTVLTGGNSSAVMVVDYITALSGACTVYGKRTTTATFTSGETVTGTDDDSNGVSFAISANEVAGPHWYDWTVYG</sequence>
<comment type="caution">
    <text evidence="1">The sequence shown here is derived from an EMBL/GenBank/DDBJ whole genome shotgun (WGS) entry which is preliminary data.</text>
</comment>
<dbReference type="AlphaFoldDB" id="A0A0F9D7F5"/>
<gene>
    <name evidence="1" type="ORF">LCGC14_2234660</name>
</gene>
<reference evidence="1" key="1">
    <citation type="journal article" date="2015" name="Nature">
        <title>Complex archaea that bridge the gap between prokaryotes and eukaryotes.</title>
        <authorList>
            <person name="Spang A."/>
            <person name="Saw J.H."/>
            <person name="Jorgensen S.L."/>
            <person name="Zaremba-Niedzwiedzka K."/>
            <person name="Martijn J."/>
            <person name="Lind A.E."/>
            <person name="van Eijk R."/>
            <person name="Schleper C."/>
            <person name="Guy L."/>
            <person name="Ettema T.J."/>
        </authorList>
    </citation>
    <scope>NUCLEOTIDE SEQUENCE</scope>
</reference>
<protein>
    <submittedName>
        <fullName evidence="1">Uncharacterized protein</fullName>
    </submittedName>
</protein>
<dbReference type="EMBL" id="LAZR01030140">
    <property type="protein sequence ID" value="KKL57514.1"/>
    <property type="molecule type" value="Genomic_DNA"/>
</dbReference>
<accession>A0A0F9D7F5</accession>
<organism evidence="1">
    <name type="scientific">marine sediment metagenome</name>
    <dbReference type="NCBI Taxonomy" id="412755"/>
    <lineage>
        <taxon>unclassified sequences</taxon>
        <taxon>metagenomes</taxon>
        <taxon>ecological metagenomes</taxon>
    </lineage>
</organism>
<proteinExistence type="predicted"/>
<name>A0A0F9D7F5_9ZZZZ</name>